<dbReference type="Gene3D" id="3.90.950.10">
    <property type="match status" value="1"/>
</dbReference>
<dbReference type="EMBL" id="VGJX01000302">
    <property type="protein sequence ID" value="MBM3274710.1"/>
    <property type="molecule type" value="Genomic_DNA"/>
</dbReference>
<sequence>MKIVLASGSPRRAELLRQIGLDFEVDATHGTDETVRSGEDPAAAAERLARDKAAACRAARPDADVVVAADTIVVLDGAILGKPADLREAAAMLAALSGRSHDVVTGFAVQARERILAGSEITHVRFRSLSDAEVTAYVATGDPLDKAGAYGIQGRAAVFVEGIAGDYFTVVGLPLARVATALRAVGVAVLGDRA</sequence>
<comment type="function">
    <text evidence="3">Nucleoside triphosphate pyrophosphatase that hydrolyzes dTTP and UTP. May have a dual role in cell division arrest and in preventing the incorporation of modified nucleotides into cellular nucleic acids.</text>
</comment>
<dbReference type="NCBIfam" id="TIGR00172">
    <property type="entry name" value="maf"/>
    <property type="match status" value="1"/>
</dbReference>
<comment type="caution">
    <text evidence="3">Lacks conserved residue(s) required for the propagation of feature annotation.</text>
</comment>
<evidence type="ECO:0000256" key="2">
    <source>
        <dbReference type="ARBA" id="ARBA00022801"/>
    </source>
</evidence>
<accession>A0A937X5T0</accession>
<comment type="catalytic activity">
    <reaction evidence="3">
        <text>dTTP + H2O = dTMP + diphosphate + H(+)</text>
        <dbReference type="Rhea" id="RHEA:28534"/>
        <dbReference type="ChEBI" id="CHEBI:15377"/>
        <dbReference type="ChEBI" id="CHEBI:15378"/>
        <dbReference type="ChEBI" id="CHEBI:33019"/>
        <dbReference type="ChEBI" id="CHEBI:37568"/>
        <dbReference type="ChEBI" id="CHEBI:63528"/>
        <dbReference type="EC" id="3.6.1.9"/>
    </reaction>
</comment>
<dbReference type="AlphaFoldDB" id="A0A937X5T0"/>
<feature type="active site" description="Proton acceptor" evidence="3">
    <location>
        <position position="70"/>
    </location>
</feature>
<dbReference type="HAMAP" id="MF_00528">
    <property type="entry name" value="Maf"/>
    <property type="match status" value="1"/>
</dbReference>
<comment type="caution">
    <text evidence="4">The sequence shown here is derived from an EMBL/GenBank/DDBJ whole genome shotgun (WGS) entry which is preliminary data.</text>
</comment>
<evidence type="ECO:0000256" key="1">
    <source>
        <dbReference type="ARBA" id="ARBA00001968"/>
    </source>
</evidence>
<feature type="site" description="Important for substrate specificity" evidence="3">
    <location>
        <position position="11"/>
    </location>
</feature>
<dbReference type="PANTHER" id="PTHR43213">
    <property type="entry name" value="BIFUNCTIONAL DTTP/UTP PYROPHOSPHATASE/METHYLTRANSFERASE PROTEIN-RELATED"/>
    <property type="match status" value="1"/>
</dbReference>
<dbReference type="InterPro" id="IPR029001">
    <property type="entry name" value="ITPase-like_fam"/>
</dbReference>
<comment type="similarity">
    <text evidence="3">Belongs to the Maf family. YhdE subfamily.</text>
</comment>
<evidence type="ECO:0000256" key="3">
    <source>
        <dbReference type="HAMAP-Rule" id="MF_00528"/>
    </source>
</evidence>
<dbReference type="EC" id="3.6.1.9" evidence="3"/>
<comment type="cofactor">
    <cofactor evidence="1 3">
        <name>a divalent metal cation</name>
        <dbReference type="ChEBI" id="CHEBI:60240"/>
    </cofactor>
</comment>
<keyword evidence="3" id="KW-0963">Cytoplasm</keyword>
<dbReference type="Proteomes" id="UP000703893">
    <property type="component" value="Unassembled WGS sequence"/>
</dbReference>
<protein>
    <recommendedName>
        <fullName evidence="3">dTTP/UTP pyrophosphatase</fullName>
        <shortName evidence="3">dTTPase/UTPase</shortName>
        <ecNumber evidence="3">3.6.1.9</ecNumber>
    </recommendedName>
    <alternativeName>
        <fullName evidence="3">Nucleoside triphosphate pyrophosphatase</fullName>
    </alternativeName>
    <alternativeName>
        <fullName evidence="3">Nucleotide pyrophosphatase</fullName>
        <shortName evidence="3">Nucleotide PPase</shortName>
    </alternativeName>
</protein>
<dbReference type="GO" id="GO:0047429">
    <property type="term" value="F:nucleoside triphosphate diphosphatase activity"/>
    <property type="evidence" value="ECO:0007669"/>
    <property type="project" value="UniProtKB-EC"/>
</dbReference>
<feature type="site" description="Important for substrate specificity" evidence="3">
    <location>
        <position position="153"/>
    </location>
</feature>
<feature type="site" description="Important for substrate specificity" evidence="3">
    <location>
        <position position="71"/>
    </location>
</feature>
<name>A0A937X5T0_9BACT</name>
<reference evidence="4 5" key="1">
    <citation type="submission" date="2019-03" db="EMBL/GenBank/DDBJ databases">
        <title>Lake Tanganyika Metagenome-Assembled Genomes (MAGs).</title>
        <authorList>
            <person name="Tran P."/>
        </authorList>
    </citation>
    <scope>NUCLEOTIDE SEQUENCE [LARGE SCALE GENOMIC DNA]</scope>
    <source>
        <strain evidence="4">K_DeepCast_65m_m2_236</strain>
    </source>
</reference>
<dbReference type="PIRSF" id="PIRSF006305">
    <property type="entry name" value="Maf"/>
    <property type="match status" value="1"/>
</dbReference>
<gene>
    <name evidence="4" type="primary">maf</name>
    <name evidence="4" type="ORF">FJZ00_06135</name>
</gene>
<evidence type="ECO:0000313" key="5">
    <source>
        <dbReference type="Proteomes" id="UP000703893"/>
    </source>
</evidence>
<dbReference type="GO" id="GO:0009117">
    <property type="term" value="P:nucleotide metabolic process"/>
    <property type="evidence" value="ECO:0007669"/>
    <property type="project" value="UniProtKB-KW"/>
</dbReference>
<proteinExistence type="inferred from homology"/>
<dbReference type="Pfam" id="PF02545">
    <property type="entry name" value="Maf"/>
    <property type="match status" value="1"/>
</dbReference>
<dbReference type="CDD" id="cd00555">
    <property type="entry name" value="Maf"/>
    <property type="match status" value="1"/>
</dbReference>
<dbReference type="GO" id="GO:0005737">
    <property type="term" value="C:cytoplasm"/>
    <property type="evidence" value="ECO:0007669"/>
    <property type="project" value="UniProtKB-SubCell"/>
</dbReference>
<evidence type="ECO:0000313" key="4">
    <source>
        <dbReference type="EMBL" id="MBM3274710.1"/>
    </source>
</evidence>
<dbReference type="SUPFAM" id="SSF52972">
    <property type="entry name" value="ITPase-like"/>
    <property type="match status" value="1"/>
</dbReference>
<keyword evidence="2 3" id="KW-0378">Hydrolase</keyword>
<dbReference type="InterPro" id="IPR003697">
    <property type="entry name" value="Maf-like"/>
</dbReference>
<organism evidence="4 5">
    <name type="scientific">Candidatus Tanganyikabacteria bacterium</name>
    <dbReference type="NCBI Taxonomy" id="2961651"/>
    <lineage>
        <taxon>Bacteria</taxon>
        <taxon>Bacillati</taxon>
        <taxon>Candidatus Sericytochromatia</taxon>
        <taxon>Candidatus Tanganyikabacteria</taxon>
    </lineage>
</organism>
<comment type="catalytic activity">
    <reaction evidence="3">
        <text>UTP + H2O = UMP + diphosphate + H(+)</text>
        <dbReference type="Rhea" id="RHEA:29395"/>
        <dbReference type="ChEBI" id="CHEBI:15377"/>
        <dbReference type="ChEBI" id="CHEBI:15378"/>
        <dbReference type="ChEBI" id="CHEBI:33019"/>
        <dbReference type="ChEBI" id="CHEBI:46398"/>
        <dbReference type="ChEBI" id="CHEBI:57865"/>
        <dbReference type="EC" id="3.6.1.9"/>
    </reaction>
</comment>
<comment type="subcellular location">
    <subcellularLocation>
        <location evidence="3">Cytoplasm</location>
    </subcellularLocation>
</comment>
<dbReference type="PANTHER" id="PTHR43213:SF5">
    <property type="entry name" value="BIFUNCTIONAL DTTP_UTP PYROPHOSPHATASE_METHYLTRANSFERASE PROTEIN-RELATED"/>
    <property type="match status" value="1"/>
</dbReference>
<keyword evidence="3" id="KW-0546">Nucleotide metabolism</keyword>